<dbReference type="HOGENOM" id="CLU_113251_0_0_0"/>
<organism evidence="2 3">
    <name type="scientific">Terriglobus roseus (strain DSM 18391 / NRRL B-41598 / KBS 63)</name>
    <dbReference type="NCBI Taxonomy" id="926566"/>
    <lineage>
        <taxon>Bacteria</taxon>
        <taxon>Pseudomonadati</taxon>
        <taxon>Acidobacteriota</taxon>
        <taxon>Terriglobia</taxon>
        <taxon>Terriglobales</taxon>
        <taxon>Acidobacteriaceae</taxon>
        <taxon>Terriglobus</taxon>
    </lineage>
</organism>
<keyword evidence="1" id="KW-1133">Transmembrane helix</keyword>
<dbReference type="Proteomes" id="UP000006056">
    <property type="component" value="Chromosome"/>
</dbReference>
<proteinExistence type="predicted"/>
<dbReference type="eggNOG" id="COG3305">
    <property type="taxonomic scope" value="Bacteria"/>
</dbReference>
<evidence type="ECO:0000313" key="3">
    <source>
        <dbReference type="Proteomes" id="UP000006056"/>
    </source>
</evidence>
<keyword evidence="1" id="KW-0472">Membrane</keyword>
<dbReference type="AlphaFoldDB" id="I3ZKA1"/>
<keyword evidence="1" id="KW-0812">Transmembrane</keyword>
<gene>
    <name evidence="2" type="ordered locus">Terro_3455</name>
</gene>
<dbReference type="EMBL" id="CP003379">
    <property type="protein sequence ID" value="AFL89669.1"/>
    <property type="molecule type" value="Genomic_DNA"/>
</dbReference>
<protein>
    <submittedName>
        <fullName evidence="2">Putative membrane protein</fullName>
    </submittedName>
</protein>
<dbReference type="STRING" id="926566.Terro_3455"/>
<sequence length="183" mass="20879">MTGSEQDSGEARVLVRHRHGDENDHPHIEARDSGLFVIGLFKLCKAVFFLGVSLGALHFIHHDLSQTAERFLLELHFDPESRVVDLVTDKLALLTHHKLRLISLGTFLYAGLCCTEAYGLLRRKVWAEFVTLWLSVSFVPWEAWELARVPSLWHAAILLANLVVVAYLLWMLRRKKSRQGGRS</sequence>
<reference evidence="2 3" key="1">
    <citation type="submission" date="2012-06" db="EMBL/GenBank/DDBJ databases">
        <title>Complete genome of Terriglobus roseus DSM 18391.</title>
        <authorList>
            <consortium name="US DOE Joint Genome Institute (JGI-PGF)"/>
            <person name="Lucas S."/>
            <person name="Copeland A."/>
            <person name="Lapidus A."/>
            <person name="Glavina del Rio T."/>
            <person name="Dalin E."/>
            <person name="Tice H."/>
            <person name="Bruce D."/>
            <person name="Goodwin L."/>
            <person name="Pitluck S."/>
            <person name="Peters L."/>
            <person name="Mikhailova N."/>
            <person name="Munk A.C.C."/>
            <person name="Kyrpides N."/>
            <person name="Mavromatis K."/>
            <person name="Ivanova N."/>
            <person name="Brettin T."/>
            <person name="Detter J.C."/>
            <person name="Han C."/>
            <person name="Larimer F."/>
            <person name="Land M."/>
            <person name="Hauser L."/>
            <person name="Markowitz V."/>
            <person name="Cheng J.-F."/>
            <person name="Hugenholtz P."/>
            <person name="Woyke T."/>
            <person name="Wu D."/>
            <person name="Brambilla E."/>
            <person name="Klenk H.-P."/>
            <person name="Eisen J.A."/>
        </authorList>
    </citation>
    <scope>NUCLEOTIDE SEQUENCE [LARGE SCALE GENOMIC DNA]</scope>
    <source>
        <strain evidence="3">DSM 18391 / NRRL B-41598 / KBS 63</strain>
    </source>
</reference>
<accession>I3ZKA1</accession>
<feature type="transmembrane region" description="Helical" evidence="1">
    <location>
        <begin position="99"/>
        <end position="118"/>
    </location>
</feature>
<keyword evidence="3" id="KW-1185">Reference proteome</keyword>
<dbReference type="InterPro" id="IPR021125">
    <property type="entry name" value="DUF2127"/>
</dbReference>
<evidence type="ECO:0000313" key="2">
    <source>
        <dbReference type="EMBL" id="AFL89669.1"/>
    </source>
</evidence>
<feature type="transmembrane region" description="Helical" evidence="1">
    <location>
        <begin position="153"/>
        <end position="172"/>
    </location>
</feature>
<feature type="transmembrane region" description="Helical" evidence="1">
    <location>
        <begin position="35"/>
        <end position="60"/>
    </location>
</feature>
<evidence type="ECO:0000256" key="1">
    <source>
        <dbReference type="SAM" id="Phobius"/>
    </source>
</evidence>
<dbReference type="Pfam" id="PF09900">
    <property type="entry name" value="DUF2127"/>
    <property type="match status" value="1"/>
</dbReference>
<dbReference type="KEGG" id="trs:Terro_3455"/>
<name>I3ZKA1_TERRK</name>